<proteinExistence type="inferred from homology"/>
<dbReference type="Pfam" id="PF08281">
    <property type="entry name" value="Sigma70_r4_2"/>
    <property type="match status" value="1"/>
</dbReference>
<accession>A0ABZ1MJN7</accession>
<evidence type="ECO:0000256" key="3">
    <source>
        <dbReference type="ARBA" id="ARBA00023082"/>
    </source>
</evidence>
<dbReference type="InterPro" id="IPR036390">
    <property type="entry name" value="WH_DNA-bd_sf"/>
</dbReference>
<dbReference type="PROSITE" id="PS50949">
    <property type="entry name" value="HTH_GNTR"/>
    <property type="match status" value="1"/>
</dbReference>
<dbReference type="PANTHER" id="PTHR44846:SF17">
    <property type="entry name" value="GNTR-FAMILY TRANSCRIPTIONAL REGULATOR"/>
    <property type="match status" value="1"/>
</dbReference>
<evidence type="ECO:0000313" key="7">
    <source>
        <dbReference type="EMBL" id="WTW28097.1"/>
    </source>
</evidence>
<dbReference type="RefSeq" id="WP_405506161.1">
    <property type="nucleotide sequence ID" value="NZ_CP108341.1"/>
</dbReference>
<organism evidence="7 8">
    <name type="scientific">Streptomyces purpurascens</name>
    <dbReference type="NCBI Taxonomy" id="1924"/>
    <lineage>
        <taxon>Bacteria</taxon>
        <taxon>Bacillati</taxon>
        <taxon>Actinomycetota</taxon>
        <taxon>Actinomycetes</taxon>
        <taxon>Kitasatosporales</taxon>
        <taxon>Streptomycetaceae</taxon>
        <taxon>Streptomyces</taxon>
    </lineage>
</organism>
<keyword evidence="3" id="KW-0731">Sigma factor</keyword>
<dbReference type="Pfam" id="PF00392">
    <property type="entry name" value="GntR"/>
    <property type="match status" value="1"/>
</dbReference>
<comment type="similarity">
    <text evidence="1">Belongs to the sigma-70 factor family. ECF subfamily.</text>
</comment>
<keyword evidence="8" id="KW-1185">Reference proteome</keyword>
<dbReference type="PANTHER" id="PTHR44846">
    <property type="entry name" value="MANNOSYL-D-GLYCERATE TRANSPORT/METABOLISM SYSTEM REPRESSOR MNGR-RELATED"/>
    <property type="match status" value="1"/>
</dbReference>
<keyword evidence="2" id="KW-0805">Transcription regulation</keyword>
<evidence type="ECO:0000256" key="4">
    <source>
        <dbReference type="ARBA" id="ARBA00023125"/>
    </source>
</evidence>
<evidence type="ECO:0000256" key="1">
    <source>
        <dbReference type="ARBA" id="ARBA00010641"/>
    </source>
</evidence>
<dbReference type="EMBL" id="CP108341">
    <property type="protein sequence ID" value="WTW28097.1"/>
    <property type="molecule type" value="Genomic_DNA"/>
</dbReference>
<evidence type="ECO:0000256" key="5">
    <source>
        <dbReference type="ARBA" id="ARBA00023163"/>
    </source>
</evidence>
<keyword evidence="5" id="KW-0804">Transcription</keyword>
<protein>
    <submittedName>
        <fullName evidence="7">GntR family transcriptional regulator</fullName>
    </submittedName>
</protein>
<keyword evidence="4" id="KW-0238">DNA-binding</keyword>
<dbReference type="InterPro" id="IPR000524">
    <property type="entry name" value="Tscrpt_reg_HTH_GntR"/>
</dbReference>
<dbReference type="Gene3D" id="1.10.10.10">
    <property type="entry name" value="Winged helix-like DNA-binding domain superfamily/Winged helix DNA-binding domain"/>
    <property type="match status" value="1"/>
</dbReference>
<gene>
    <name evidence="7" type="ORF">OHU35_19450</name>
</gene>
<dbReference type="InterPro" id="IPR036388">
    <property type="entry name" value="WH-like_DNA-bd_sf"/>
</dbReference>
<dbReference type="InterPro" id="IPR050679">
    <property type="entry name" value="Bact_HTH_transcr_reg"/>
</dbReference>
<evidence type="ECO:0000313" key="8">
    <source>
        <dbReference type="Proteomes" id="UP001621512"/>
    </source>
</evidence>
<dbReference type="SMART" id="SM00345">
    <property type="entry name" value="HTH_GNTR"/>
    <property type="match status" value="1"/>
</dbReference>
<evidence type="ECO:0000256" key="2">
    <source>
        <dbReference type="ARBA" id="ARBA00023015"/>
    </source>
</evidence>
<reference evidence="7 8" key="1">
    <citation type="submission" date="2022-10" db="EMBL/GenBank/DDBJ databases">
        <title>The complete genomes of actinobacterial strains from the NBC collection.</title>
        <authorList>
            <person name="Joergensen T.S."/>
            <person name="Alvarez Arevalo M."/>
            <person name="Sterndorff E.B."/>
            <person name="Faurdal D."/>
            <person name="Vuksanovic O."/>
            <person name="Mourched A.-S."/>
            <person name="Charusanti P."/>
            <person name="Shaw S."/>
            <person name="Blin K."/>
            <person name="Weber T."/>
        </authorList>
    </citation>
    <scope>NUCLEOTIDE SEQUENCE [LARGE SCALE GENOMIC DNA]</scope>
    <source>
        <strain evidence="7 8">NBC_00017</strain>
    </source>
</reference>
<feature type="domain" description="HTH gntR-type" evidence="6">
    <location>
        <begin position="272"/>
        <end position="338"/>
    </location>
</feature>
<name>A0ABZ1MJN7_STREF</name>
<evidence type="ECO:0000259" key="6">
    <source>
        <dbReference type="PROSITE" id="PS50949"/>
    </source>
</evidence>
<dbReference type="Proteomes" id="UP001621512">
    <property type="component" value="Chromosome"/>
</dbReference>
<dbReference type="InterPro" id="IPR013249">
    <property type="entry name" value="RNA_pol_sigma70_r4_t2"/>
</dbReference>
<dbReference type="SUPFAM" id="SSF46785">
    <property type="entry name" value="Winged helix' DNA-binding domain"/>
    <property type="match status" value="1"/>
</dbReference>
<sequence>MTAEQSARLGSLYEQYGARMVRYSYSQLKRRGYDSASAWTVAEDIAQGMWVQVARDGARGPLLGDESLSEDSVRALLFYKTKHQVLGYVSGRAAGEVVVDFADPVTCNWLCPLMPSGCALVELPVYLATMVEALPEQERAALLLMLDGLDPRSMAEQLGCGDSTAVRMAESAVLMLQIDNPELSREPVALESLPQWEREALSELSPERRAALLRLESTTRQALLLKHQGLSKREIVKRLGLSHDATAAIVRCVSAPGAKAAPKAKSTGRRANSKFAQVADALRKDIKAMRPGDRLPRRVDLMARFGVGSRTIDNAWAVLRGEGLIEANGAYGYTVARSQDDMRQAA</sequence>